<evidence type="ECO:0000313" key="3">
    <source>
        <dbReference type="Proteomes" id="UP000504607"/>
    </source>
</evidence>
<accession>A0A8N4F351</accession>
<feature type="region of interest" description="Disordered" evidence="1">
    <location>
        <begin position="239"/>
        <end position="262"/>
    </location>
</feature>
<proteinExistence type="predicted"/>
<feature type="compositionally biased region" description="Low complexity" evidence="1">
    <location>
        <begin position="242"/>
        <end position="258"/>
    </location>
</feature>
<feature type="compositionally biased region" description="Polar residues" evidence="1">
    <location>
        <begin position="304"/>
        <end position="326"/>
    </location>
</feature>
<feature type="compositionally biased region" description="Polar residues" evidence="1">
    <location>
        <begin position="333"/>
        <end position="346"/>
    </location>
</feature>
<gene>
    <name evidence="4" type="primary">LOC105056461</name>
</gene>
<keyword evidence="3" id="KW-1185">Reference proteome</keyword>
<dbReference type="Proteomes" id="UP000504607">
    <property type="component" value="Chromosome 13"/>
</dbReference>
<feature type="compositionally biased region" description="Polar residues" evidence="1">
    <location>
        <begin position="454"/>
        <end position="473"/>
    </location>
</feature>
<evidence type="ECO:0000259" key="2">
    <source>
        <dbReference type="Pfam" id="PF06972"/>
    </source>
</evidence>
<dbReference type="PANTHER" id="PTHR47070">
    <property type="entry name" value="HYDROXYPROLINE-RICH GLYCOPROTEIN-LIKE"/>
    <property type="match status" value="1"/>
</dbReference>
<protein>
    <submittedName>
        <fullName evidence="4">Uncharacterized protein LOC105056461 isoform X1</fullName>
    </submittedName>
</protein>
<feature type="region of interest" description="Disordered" evidence="1">
    <location>
        <begin position="452"/>
        <end position="558"/>
    </location>
</feature>
<feature type="domain" description="GBF-interacting protein 1 N-terminal" evidence="2">
    <location>
        <begin position="16"/>
        <end position="73"/>
    </location>
</feature>
<dbReference type="AlphaFoldDB" id="A0A8N4F351"/>
<dbReference type="InterPro" id="IPR009060">
    <property type="entry name" value="UBA-like_sf"/>
</dbReference>
<dbReference type="SUPFAM" id="SSF46934">
    <property type="entry name" value="UBA-like"/>
    <property type="match status" value="1"/>
</dbReference>
<feature type="compositionally biased region" description="Polar residues" evidence="1">
    <location>
        <begin position="533"/>
        <end position="555"/>
    </location>
</feature>
<feature type="region of interest" description="Disordered" evidence="1">
    <location>
        <begin position="57"/>
        <end position="81"/>
    </location>
</feature>
<feature type="compositionally biased region" description="Basic and acidic residues" evidence="1">
    <location>
        <begin position="121"/>
        <end position="141"/>
    </location>
</feature>
<feature type="region of interest" description="Disordered" evidence="1">
    <location>
        <begin position="304"/>
        <end position="376"/>
    </location>
</feature>
<dbReference type="InterPro" id="IPR009719">
    <property type="entry name" value="GIP1_N"/>
</dbReference>
<dbReference type="OrthoDB" id="657470at2759"/>
<dbReference type="RefSeq" id="XP_029123790.1">
    <property type="nucleotide sequence ID" value="XM_029267957.1"/>
</dbReference>
<evidence type="ECO:0000313" key="4">
    <source>
        <dbReference type="RefSeq" id="XP_029123790.1"/>
    </source>
</evidence>
<organism evidence="3 4">
    <name type="scientific">Elaeis guineensis var. tenera</name>
    <name type="common">Oil palm</name>
    <dbReference type="NCBI Taxonomy" id="51953"/>
    <lineage>
        <taxon>Eukaryota</taxon>
        <taxon>Viridiplantae</taxon>
        <taxon>Streptophyta</taxon>
        <taxon>Embryophyta</taxon>
        <taxon>Tracheophyta</taxon>
        <taxon>Spermatophyta</taxon>
        <taxon>Magnoliopsida</taxon>
        <taxon>Liliopsida</taxon>
        <taxon>Arecaceae</taxon>
        <taxon>Arecoideae</taxon>
        <taxon>Cocoseae</taxon>
        <taxon>Elaeidinae</taxon>
        <taxon>Elaeis</taxon>
    </lineage>
</organism>
<evidence type="ECO:0000256" key="1">
    <source>
        <dbReference type="SAM" id="MobiDB-lite"/>
    </source>
</evidence>
<reference evidence="4" key="1">
    <citation type="submission" date="2025-08" db="UniProtKB">
        <authorList>
            <consortium name="RefSeq"/>
        </authorList>
    </citation>
    <scope>IDENTIFICATION</scope>
</reference>
<feature type="compositionally biased region" description="Basic and acidic residues" evidence="1">
    <location>
        <begin position="507"/>
        <end position="518"/>
    </location>
</feature>
<dbReference type="PANTHER" id="PTHR47070:SF2">
    <property type="entry name" value="OS06G0206100 PROTEIN"/>
    <property type="match status" value="1"/>
</dbReference>
<feature type="region of interest" description="Disordered" evidence="1">
    <location>
        <begin position="93"/>
        <end position="213"/>
    </location>
</feature>
<sequence>MVLASRLDGGTQTISFRVRKTIQSIKEIVGNHSDADIYAVLRETGMDPNETAQKLLNQDPFHEVKRKRDRKKEPQNTGYRASVDTRIRTVHKIQKEKSQASWGQNAKRGSYPRNPVPGPNREFRIVRDNRMNQRGNEDVKPESLQNSSSGSEHVISNVPEKGSTGILTDQKQSAARNSEEQMVTQGLNGQCDSGPGHAKDVKSTRNRSTASNLTTVGQRRIENDSQVLSPTLASTNSVIGMSSSSSDPVHVPSPDSRSAGTVGAIRREVGVVGVRRQSSDRPVIKSSFLNSSASVSLLKDNASSTAFSGSSVPTSKSNQFTQSSSLEPIMPSMSITRSISSGQSNGKLHHLPAGHQKVTQPSMEWKPKPSPKLGTVSHGVNETTAPPSCANVSSGSDREDLAGLSEKLSQVNFFGDEHVIIPEHLRVPETEWTQLIFGSFGDGFDSAKGLPSALQAQGNAEESSDGPSVSLSASVPVGSSEDASAAKTDPVDSELGTSRSHSPATEGEEKPVPGKKDTLSPQNIDNYADIGLVQSNSPSYSASEPQLQNNPSLPSFTAYDPQTRYDLPFFRTAIDDAVQGQDIASATEQVHSSHPTNSTQMSTVTTVQQQQPIQQQQQQVAQLYPQVHISHFPNFMPYRQVFSPVYVPPMAMPNYSSNAAYPHPQNGSNYLVMPGGNSHITASGMKYATSQYKPVPAGSPNAYGNYSNPSGFTMSAPGTAGSTSGLDEASRIKYKDNSSYVPNPQAETSDIWIQTPRDLPNLQSAPFYNLSGQAAAPHAAYLPTHAGHASFNAAAQTSHVQYPGMYHSPQPASMASIASPHPLVHQQMQPGLGGNVGVGVAAPGAQVGTYQQPQLSHLGWTANF</sequence>
<name>A0A8N4F351_ELAGV</name>
<feature type="compositionally biased region" description="Polar residues" evidence="1">
    <location>
        <begin position="165"/>
        <end position="191"/>
    </location>
</feature>
<dbReference type="Pfam" id="PF06972">
    <property type="entry name" value="GIP1_N"/>
    <property type="match status" value="1"/>
</dbReference>